<reference evidence="1" key="2">
    <citation type="submission" date="2020-01" db="EMBL/GenBank/DDBJ databases">
        <authorList>
            <person name="Perkins V."/>
            <person name="Lessard M.-H."/>
            <person name="Dugat-Bony E."/>
            <person name="Frenette M."/>
            <person name="Labrie S."/>
        </authorList>
    </citation>
    <scope>NUCLEOTIDE SEQUENCE</scope>
    <source>
        <strain evidence="1">LMA-70</strain>
    </source>
</reference>
<dbReference type="AlphaFoldDB" id="A0A9P5G7G2"/>
<dbReference type="Proteomes" id="UP000750522">
    <property type="component" value="Unassembled WGS sequence"/>
</dbReference>
<reference evidence="1" key="1">
    <citation type="journal article" date="2020" name="Front. Microbiol.">
        <title>Phenotypic and Genetic Characterization of the Cheese Ripening Yeast Geotrichum candidum.</title>
        <authorList>
            <person name="Perkins V."/>
            <person name="Vignola S."/>
            <person name="Lessard M.H."/>
            <person name="Plante P.L."/>
            <person name="Corbeil J."/>
            <person name="Dugat-Bony E."/>
            <person name="Frenette M."/>
            <person name="Labrie S."/>
        </authorList>
    </citation>
    <scope>NUCLEOTIDE SEQUENCE</scope>
    <source>
        <strain evidence="1">LMA-70</strain>
    </source>
</reference>
<dbReference type="EMBL" id="QQZK01000025">
    <property type="protein sequence ID" value="KAF5103154.1"/>
    <property type="molecule type" value="Genomic_DNA"/>
</dbReference>
<proteinExistence type="predicted"/>
<accession>A0A9P5G7G2</accession>
<name>A0A9P5G7G2_GEOCN</name>
<sequence>MAACAAAMGVGVTLGAIRLRRGWERAARSFVGRALEDARVAIHAEQQGLRMRWAYLTVQQRAIASHRRRILDDASGAAATNGGGTAT</sequence>
<organism evidence="1 2">
    <name type="scientific">Geotrichum candidum</name>
    <name type="common">Oospora lactis</name>
    <name type="synonym">Dipodascus geotrichum</name>
    <dbReference type="NCBI Taxonomy" id="1173061"/>
    <lineage>
        <taxon>Eukaryota</taxon>
        <taxon>Fungi</taxon>
        <taxon>Dikarya</taxon>
        <taxon>Ascomycota</taxon>
        <taxon>Saccharomycotina</taxon>
        <taxon>Dipodascomycetes</taxon>
        <taxon>Dipodascales</taxon>
        <taxon>Dipodascaceae</taxon>
        <taxon>Geotrichum</taxon>
    </lineage>
</organism>
<evidence type="ECO:0000313" key="2">
    <source>
        <dbReference type="Proteomes" id="UP000750522"/>
    </source>
</evidence>
<evidence type="ECO:0000313" key="1">
    <source>
        <dbReference type="EMBL" id="KAF5103154.1"/>
    </source>
</evidence>
<gene>
    <name evidence="1" type="ORF">DV451_001597</name>
</gene>
<comment type="caution">
    <text evidence="1">The sequence shown here is derived from an EMBL/GenBank/DDBJ whole genome shotgun (WGS) entry which is preliminary data.</text>
</comment>
<protein>
    <submittedName>
        <fullName evidence="1">Uncharacterized protein</fullName>
    </submittedName>
</protein>